<feature type="non-terminal residue" evidence="2">
    <location>
        <position position="1"/>
    </location>
</feature>
<feature type="region of interest" description="Disordered" evidence="1">
    <location>
        <begin position="69"/>
        <end position="128"/>
    </location>
</feature>
<evidence type="ECO:0000256" key="1">
    <source>
        <dbReference type="SAM" id="MobiDB-lite"/>
    </source>
</evidence>
<gene>
    <name evidence="2" type="ORF">X798_07515</name>
</gene>
<sequence length="128" mass="14345">VFKYAPVTPKYAKYAKIRQIRQNKPLYKSHVKMAALTARFAGMAEQTVLSIFLYANYHVTTKIITLHTSPSPYLSRTMPNYPADLTSKQQKAPTSKTSHIAAKKASKKKSETDPTITENENPKSNPTS</sequence>
<keyword evidence="3" id="KW-1185">Reference proteome</keyword>
<dbReference type="Proteomes" id="UP000242913">
    <property type="component" value="Unassembled WGS sequence"/>
</dbReference>
<proteinExistence type="predicted"/>
<dbReference type="EMBL" id="KZ270911">
    <property type="protein sequence ID" value="OZC05511.1"/>
    <property type="molecule type" value="Genomic_DNA"/>
</dbReference>
<protein>
    <submittedName>
        <fullName evidence="2">Uncharacterized protein</fullName>
    </submittedName>
</protein>
<evidence type="ECO:0000313" key="2">
    <source>
        <dbReference type="EMBL" id="OZC05511.1"/>
    </source>
</evidence>
<name>A0A238BJF5_9BILA</name>
<feature type="compositionally biased region" description="Polar residues" evidence="1">
    <location>
        <begin position="113"/>
        <end position="128"/>
    </location>
</feature>
<accession>A0A238BJF5</accession>
<reference evidence="2 3" key="1">
    <citation type="submission" date="2015-12" db="EMBL/GenBank/DDBJ databases">
        <title>Draft genome of the nematode, Onchocerca flexuosa.</title>
        <authorList>
            <person name="Mitreva M."/>
        </authorList>
    </citation>
    <scope>NUCLEOTIDE SEQUENCE [LARGE SCALE GENOMIC DNA]</scope>
    <source>
        <strain evidence="2">Red Deer</strain>
    </source>
</reference>
<organism evidence="2 3">
    <name type="scientific">Onchocerca flexuosa</name>
    <dbReference type="NCBI Taxonomy" id="387005"/>
    <lineage>
        <taxon>Eukaryota</taxon>
        <taxon>Metazoa</taxon>
        <taxon>Ecdysozoa</taxon>
        <taxon>Nematoda</taxon>
        <taxon>Chromadorea</taxon>
        <taxon>Rhabditida</taxon>
        <taxon>Spirurina</taxon>
        <taxon>Spiruromorpha</taxon>
        <taxon>Filarioidea</taxon>
        <taxon>Onchocercidae</taxon>
        <taxon>Onchocerca</taxon>
    </lineage>
</organism>
<dbReference type="AlphaFoldDB" id="A0A238BJF5"/>
<feature type="compositionally biased region" description="Polar residues" evidence="1">
    <location>
        <begin position="69"/>
        <end position="78"/>
    </location>
</feature>
<evidence type="ECO:0000313" key="3">
    <source>
        <dbReference type="Proteomes" id="UP000242913"/>
    </source>
</evidence>